<dbReference type="Gene3D" id="2.30.110.10">
    <property type="entry name" value="Electron Transport, Fmn-binding Protein, Chain A"/>
    <property type="match status" value="1"/>
</dbReference>
<evidence type="ECO:0000313" key="4">
    <source>
        <dbReference type="EMBL" id="MBE2998679.1"/>
    </source>
</evidence>
<protein>
    <submittedName>
        <fullName evidence="4">Flavin reductase family protein</fullName>
    </submittedName>
</protein>
<name>A0ABR9P4B3_9ACTN</name>
<dbReference type="RefSeq" id="WP_193121325.1">
    <property type="nucleotide sequence ID" value="NZ_JADBGI010000006.1"/>
</dbReference>
<dbReference type="Proteomes" id="UP000806528">
    <property type="component" value="Unassembled WGS sequence"/>
</dbReference>
<dbReference type="PANTHER" id="PTHR30466:SF11">
    <property type="entry name" value="FLAVIN-DEPENDENT MONOOXYGENASE, REDUCTASE SUBUNIT HSAB"/>
    <property type="match status" value="1"/>
</dbReference>
<dbReference type="PANTHER" id="PTHR30466">
    <property type="entry name" value="FLAVIN REDUCTASE"/>
    <property type="match status" value="1"/>
</dbReference>
<dbReference type="SUPFAM" id="SSF50475">
    <property type="entry name" value="FMN-binding split barrel"/>
    <property type="match status" value="1"/>
</dbReference>
<dbReference type="EMBL" id="JADBGI010000006">
    <property type="protein sequence ID" value="MBE2998679.1"/>
    <property type="molecule type" value="Genomic_DNA"/>
</dbReference>
<comment type="similarity">
    <text evidence="1">Belongs to the non-flavoprotein flavin reductase family.</text>
</comment>
<dbReference type="InterPro" id="IPR050268">
    <property type="entry name" value="NADH-dep_flavin_reductase"/>
</dbReference>
<dbReference type="InterPro" id="IPR012349">
    <property type="entry name" value="Split_barrel_FMN-bd"/>
</dbReference>
<dbReference type="SMART" id="SM00903">
    <property type="entry name" value="Flavin_Reduct"/>
    <property type="match status" value="1"/>
</dbReference>
<gene>
    <name evidence="4" type="ORF">IDM40_08175</name>
</gene>
<sequence>MLTVESSISQQHYRQVMGRIPTSVVAITGIDATGEELGFIVGTFASLSLEPPLVTFSVAETSSTWPRIRRSQQFSANVLAGPGSEVCSALSRKGPGKFDGLRYETGETGVPHLLDSVAWIDCTLQAEVVVGDHFMVVGGVTGMAAADGQPLLFQGGEFGRYSGPAENAYAGSGARR</sequence>
<evidence type="ECO:0000256" key="1">
    <source>
        <dbReference type="ARBA" id="ARBA00008898"/>
    </source>
</evidence>
<keyword evidence="2" id="KW-0560">Oxidoreductase</keyword>
<accession>A0ABR9P4B3</accession>
<evidence type="ECO:0000256" key="2">
    <source>
        <dbReference type="ARBA" id="ARBA00023002"/>
    </source>
</evidence>
<evidence type="ECO:0000313" key="5">
    <source>
        <dbReference type="Proteomes" id="UP000806528"/>
    </source>
</evidence>
<organism evidence="4 5">
    <name type="scientific">Nocardiopsis coralli</name>
    <dbReference type="NCBI Taxonomy" id="2772213"/>
    <lineage>
        <taxon>Bacteria</taxon>
        <taxon>Bacillati</taxon>
        <taxon>Actinomycetota</taxon>
        <taxon>Actinomycetes</taxon>
        <taxon>Streptosporangiales</taxon>
        <taxon>Nocardiopsidaceae</taxon>
        <taxon>Nocardiopsis</taxon>
    </lineage>
</organism>
<evidence type="ECO:0000259" key="3">
    <source>
        <dbReference type="SMART" id="SM00903"/>
    </source>
</evidence>
<proteinExistence type="inferred from homology"/>
<dbReference type="InterPro" id="IPR002563">
    <property type="entry name" value="Flavin_Rdtase-like_dom"/>
</dbReference>
<keyword evidence="5" id="KW-1185">Reference proteome</keyword>
<dbReference type="Pfam" id="PF01613">
    <property type="entry name" value="Flavin_Reduct"/>
    <property type="match status" value="1"/>
</dbReference>
<reference evidence="4 5" key="1">
    <citation type="submission" date="2020-09" db="EMBL/GenBank/DDBJ databases">
        <title>Diversity and distribution of actinomycetes associated with coral in the coast of Hainan.</title>
        <authorList>
            <person name="Li F."/>
        </authorList>
    </citation>
    <scope>NUCLEOTIDE SEQUENCE [LARGE SCALE GENOMIC DNA]</scope>
    <source>
        <strain evidence="4 5">HNM0947</strain>
    </source>
</reference>
<comment type="caution">
    <text evidence="4">The sequence shown here is derived from an EMBL/GenBank/DDBJ whole genome shotgun (WGS) entry which is preliminary data.</text>
</comment>
<feature type="domain" description="Flavin reductase like" evidence="3">
    <location>
        <begin position="17"/>
        <end position="160"/>
    </location>
</feature>